<accession>A0A1B5KV56</accession>
<dbReference type="Gene3D" id="3.90.1300.10">
    <property type="entry name" value="Amidase signature (AS) domain"/>
    <property type="match status" value="1"/>
</dbReference>
<dbReference type="Proteomes" id="UP000054053">
    <property type="component" value="Unassembled WGS sequence"/>
</dbReference>
<gene>
    <name evidence="3" type="ORF">UVI_02005350</name>
</gene>
<feature type="domain" description="Amidase" evidence="2">
    <location>
        <begin position="31"/>
        <end position="445"/>
    </location>
</feature>
<dbReference type="InterPro" id="IPR036928">
    <property type="entry name" value="AS_sf"/>
</dbReference>
<sequence>MDVSKSDLGSLTATQAVELMRWNHVSARDYARALLDRIRERDPQVRAWIYLNEEAVLEQADNLDRIPPEKRGPLHGVAVGIKDVFLTQDMPTRYNSRLHANDGNAAADSAAVSVLRAAGAIILGKTATTEFAAMTEGRPCTNPNNPKHTPGGSSSGSAAAVADYQVPVSIGTQTGGSIVRPASFNGCYGFKPTWGTISTEGVGRYAVSADTPGFCARSVDDLELLARLFDLDSLFAEPFAPMSIKGARIAFIKTPVWPAAGPGTRAAWDLAHELLADNGAAIQDVELPAVFSNCASWRDLVIASEARAAFLPSKYTTQQVEYRQDKSKIHSDIVRLIENKALPSRKQLLEAHDGIARLRSIWDRFATKYDIIITPSAIDEAPEGLGDTGTAVRPTTHCVDTIKAFCAMWTILHVPAMNVPGFKGQRGLPIGLTVVGSRYSDMEVLRGGKAVGAIFNGQPS</sequence>
<dbReference type="Pfam" id="PF01425">
    <property type="entry name" value="Amidase"/>
    <property type="match status" value="1"/>
</dbReference>
<comment type="caution">
    <text evidence="3">The sequence shown here is derived from an EMBL/GenBank/DDBJ whole genome shotgun (WGS) entry which is preliminary data.</text>
</comment>
<dbReference type="InterPro" id="IPR000120">
    <property type="entry name" value="Amidase"/>
</dbReference>
<dbReference type="EMBL" id="BBTG02000002">
    <property type="protein sequence ID" value="GAO14806.1"/>
    <property type="molecule type" value="Genomic_DNA"/>
</dbReference>
<evidence type="ECO:0000256" key="1">
    <source>
        <dbReference type="SAM" id="MobiDB-lite"/>
    </source>
</evidence>
<evidence type="ECO:0000259" key="2">
    <source>
        <dbReference type="Pfam" id="PF01425"/>
    </source>
</evidence>
<dbReference type="PANTHER" id="PTHR11895">
    <property type="entry name" value="TRANSAMIDASE"/>
    <property type="match status" value="1"/>
</dbReference>
<protein>
    <recommendedName>
        <fullName evidence="2">Amidase domain-containing protein</fullName>
    </recommendedName>
</protein>
<dbReference type="SUPFAM" id="SSF75304">
    <property type="entry name" value="Amidase signature (AS) enzymes"/>
    <property type="match status" value="1"/>
</dbReference>
<dbReference type="AlphaFoldDB" id="A0A1B5KV56"/>
<feature type="region of interest" description="Disordered" evidence="1">
    <location>
        <begin position="136"/>
        <end position="158"/>
    </location>
</feature>
<reference evidence="4" key="1">
    <citation type="journal article" date="2016" name="Genome Announc.">
        <title>Genome sequence of Ustilaginoidea virens IPU010, a rice pathogenic fungus causing false smut.</title>
        <authorList>
            <person name="Kumagai T."/>
            <person name="Ishii T."/>
            <person name="Terai G."/>
            <person name="Umemura M."/>
            <person name="Machida M."/>
            <person name="Asai K."/>
        </authorList>
    </citation>
    <scope>NUCLEOTIDE SEQUENCE [LARGE SCALE GENOMIC DNA]</scope>
    <source>
        <strain evidence="4">IPU010</strain>
    </source>
</reference>
<dbReference type="GO" id="GO:0003824">
    <property type="term" value="F:catalytic activity"/>
    <property type="evidence" value="ECO:0007669"/>
    <property type="project" value="InterPro"/>
</dbReference>
<evidence type="ECO:0000313" key="4">
    <source>
        <dbReference type="Proteomes" id="UP000054053"/>
    </source>
</evidence>
<organism evidence="3 4">
    <name type="scientific">Ustilaginoidea virens</name>
    <name type="common">Rice false smut fungus</name>
    <name type="synonym">Villosiclava virens</name>
    <dbReference type="NCBI Taxonomy" id="1159556"/>
    <lineage>
        <taxon>Eukaryota</taxon>
        <taxon>Fungi</taxon>
        <taxon>Dikarya</taxon>
        <taxon>Ascomycota</taxon>
        <taxon>Pezizomycotina</taxon>
        <taxon>Sordariomycetes</taxon>
        <taxon>Hypocreomycetidae</taxon>
        <taxon>Hypocreales</taxon>
        <taxon>Clavicipitaceae</taxon>
        <taxon>Ustilaginoidea</taxon>
    </lineage>
</organism>
<dbReference type="PANTHER" id="PTHR11895:SF7">
    <property type="entry name" value="GLUTAMYL-TRNA(GLN) AMIDOTRANSFERASE SUBUNIT A, MITOCHONDRIAL"/>
    <property type="match status" value="1"/>
</dbReference>
<evidence type="ECO:0000313" key="3">
    <source>
        <dbReference type="EMBL" id="GAO14806.1"/>
    </source>
</evidence>
<proteinExistence type="predicted"/>
<dbReference type="InterPro" id="IPR023631">
    <property type="entry name" value="Amidase_dom"/>
</dbReference>
<name>A0A1B5KV56_USTVR</name>